<proteinExistence type="predicted"/>
<keyword evidence="1" id="KW-0812">Transmembrane</keyword>
<organism evidence="2">
    <name type="scientific">marine sediment metagenome</name>
    <dbReference type="NCBI Taxonomy" id="412755"/>
    <lineage>
        <taxon>unclassified sequences</taxon>
        <taxon>metagenomes</taxon>
        <taxon>ecological metagenomes</taxon>
    </lineage>
</organism>
<evidence type="ECO:0000313" key="2">
    <source>
        <dbReference type="EMBL" id="GAI29679.1"/>
    </source>
</evidence>
<dbReference type="EMBL" id="BARV01020648">
    <property type="protein sequence ID" value="GAI29679.1"/>
    <property type="molecule type" value="Genomic_DNA"/>
</dbReference>
<sequence length="246" mass="27216">MAKKYLKIPFILLIFCLVGIGIFYFLNGWKESQASPDPSSTTYEFTDTVNNKAYYGKDLAGAVPVAVTRADWDVPGQEFAPGDYTNVSSADNNYFLIGADTDKFQQLVHDFVFKINQDPDDITSIELYWEGYGAKGAEAEADNDLRMYLYNVNTGLFDLVDDSQLNNNCPGPTDCTMTYTINANFSNYINGSGYLRFLVQKYEEEDDCAGYTCGERGANGCVAKAAQCLDTCQKCDGVSLNPVNIT</sequence>
<feature type="transmembrane region" description="Helical" evidence="1">
    <location>
        <begin position="6"/>
        <end position="26"/>
    </location>
</feature>
<evidence type="ECO:0000256" key="1">
    <source>
        <dbReference type="SAM" id="Phobius"/>
    </source>
</evidence>
<reference evidence="2" key="1">
    <citation type="journal article" date="2014" name="Front. Microbiol.">
        <title>High frequency of phylogenetically diverse reductive dehalogenase-homologous genes in deep subseafloor sedimentary metagenomes.</title>
        <authorList>
            <person name="Kawai M."/>
            <person name="Futagami T."/>
            <person name="Toyoda A."/>
            <person name="Takaki Y."/>
            <person name="Nishi S."/>
            <person name="Hori S."/>
            <person name="Arai W."/>
            <person name="Tsubouchi T."/>
            <person name="Morono Y."/>
            <person name="Uchiyama I."/>
            <person name="Ito T."/>
            <person name="Fujiyama A."/>
            <person name="Inagaki F."/>
            <person name="Takami H."/>
        </authorList>
    </citation>
    <scope>NUCLEOTIDE SEQUENCE</scope>
    <source>
        <strain evidence="2">Expedition CK06-06</strain>
    </source>
</reference>
<gene>
    <name evidence="2" type="ORF">S06H3_34401</name>
</gene>
<feature type="non-terminal residue" evidence="2">
    <location>
        <position position="246"/>
    </location>
</feature>
<keyword evidence="1" id="KW-1133">Transmembrane helix</keyword>
<comment type="caution">
    <text evidence="2">The sequence shown here is derived from an EMBL/GenBank/DDBJ whole genome shotgun (WGS) entry which is preliminary data.</text>
</comment>
<protein>
    <submittedName>
        <fullName evidence="2">Uncharacterized protein</fullName>
    </submittedName>
</protein>
<dbReference type="AlphaFoldDB" id="X1PFL5"/>
<keyword evidence="1" id="KW-0472">Membrane</keyword>
<accession>X1PFL5</accession>
<name>X1PFL5_9ZZZZ</name>